<sequence length="186" mass="19602">MKWQVQAVLAGVLAALGLYVLFNPVSVTGLVAGIIPWLLLGAGAIYLLGVVLRKRRRPLTMILPGLVGVFLAYAGLSMKFGDPRTVGPIGLSFLFALVLVGGGAAKLLTVLDLRRSRYFLIFLGAGAISVGMGLLVLFNWAAVSAGFIGVVLGLELIADAAFLGAFAFRDRDKEEQKEARAADQAA</sequence>
<feature type="transmembrane region" description="Helical" evidence="1">
    <location>
        <begin position="118"/>
        <end position="141"/>
    </location>
</feature>
<name>A0A4S1WHD0_9SPHN</name>
<dbReference type="PANTHER" id="PTHR34989">
    <property type="entry name" value="PROTEIN HDED"/>
    <property type="match status" value="1"/>
</dbReference>
<comment type="caution">
    <text evidence="2">The sequence shown here is derived from an EMBL/GenBank/DDBJ whole genome shotgun (WGS) entry which is preliminary data.</text>
</comment>
<evidence type="ECO:0008006" key="4">
    <source>
        <dbReference type="Google" id="ProtNLM"/>
    </source>
</evidence>
<dbReference type="InterPro" id="IPR052712">
    <property type="entry name" value="Acid_resist_chaperone_HdeD"/>
</dbReference>
<feature type="transmembrane region" description="Helical" evidence="1">
    <location>
        <begin position="147"/>
        <end position="168"/>
    </location>
</feature>
<dbReference type="PANTHER" id="PTHR34989:SF1">
    <property type="entry name" value="PROTEIN HDED"/>
    <property type="match status" value="1"/>
</dbReference>
<dbReference type="OrthoDB" id="7595551at2"/>
<feature type="transmembrane region" description="Helical" evidence="1">
    <location>
        <begin position="32"/>
        <end position="52"/>
    </location>
</feature>
<keyword evidence="1" id="KW-0812">Transmembrane</keyword>
<dbReference type="EMBL" id="SRXU01000004">
    <property type="protein sequence ID" value="TGX42528.1"/>
    <property type="molecule type" value="Genomic_DNA"/>
</dbReference>
<keyword evidence="3" id="KW-1185">Reference proteome</keyword>
<dbReference type="Proteomes" id="UP000309848">
    <property type="component" value="Unassembled WGS sequence"/>
</dbReference>
<gene>
    <name evidence="2" type="ORF">E5A74_11885</name>
</gene>
<protein>
    <recommendedName>
        <fullName evidence="4">HdeD family acid-resistance protein</fullName>
    </recommendedName>
</protein>
<reference evidence="2 3" key="1">
    <citation type="submission" date="2019-04" db="EMBL/GenBank/DDBJ databases">
        <title>Sphingomonas psychrotolerans sp. nov., isolated from soil in the Tianshan Mountains, Xinjiang, China.</title>
        <authorList>
            <person name="Luo Y."/>
            <person name="Sheng H."/>
        </authorList>
    </citation>
    <scope>NUCLEOTIDE SEQUENCE [LARGE SCALE GENOMIC DNA]</scope>
    <source>
        <strain evidence="2 3">KIS18-15</strain>
    </source>
</reference>
<proteinExistence type="predicted"/>
<feature type="transmembrane region" description="Helical" evidence="1">
    <location>
        <begin position="88"/>
        <end position="111"/>
    </location>
</feature>
<dbReference type="RefSeq" id="WP_135985130.1">
    <property type="nucleotide sequence ID" value="NZ_JAASQM010000004.1"/>
</dbReference>
<keyword evidence="1" id="KW-0472">Membrane</keyword>
<feature type="transmembrane region" description="Helical" evidence="1">
    <location>
        <begin position="59"/>
        <end position="76"/>
    </location>
</feature>
<dbReference type="AlphaFoldDB" id="A0A4S1WHD0"/>
<organism evidence="2 3">
    <name type="scientific">Sphingomonas naasensis</name>
    <dbReference type="NCBI Taxonomy" id="1344951"/>
    <lineage>
        <taxon>Bacteria</taxon>
        <taxon>Pseudomonadati</taxon>
        <taxon>Pseudomonadota</taxon>
        <taxon>Alphaproteobacteria</taxon>
        <taxon>Sphingomonadales</taxon>
        <taxon>Sphingomonadaceae</taxon>
        <taxon>Sphingomonas</taxon>
    </lineage>
</organism>
<keyword evidence="1" id="KW-1133">Transmembrane helix</keyword>
<evidence type="ECO:0000313" key="2">
    <source>
        <dbReference type="EMBL" id="TGX42528.1"/>
    </source>
</evidence>
<evidence type="ECO:0000313" key="3">
    <source>
        <dbReference type="Proteomes" id="UP000309848"/>
    </source>
</evidence>
<dbReference type="GO" id="GO:0005886">
    <property type="term" value="C:plasma membrane"/>
    <property type="evidence" value="ECO:0007669"/>
    <property type="project" value="TreeGrafter"/>
</dbReference>
<evidence type="ECO:0000256" key="1">
    <source>
        <dbReference type="SAM" id="Phobius"/>
    </source>
</evidence>
<accession>A0A4S1WHD0</accession>